<comment type="caution">
    <text evidence="2">The sequence shown here is derived from an EMBL/GenBank/DDBJ whole genome shotgun (WGS) entry which is preliminary data.</text>
</comment>
<dbReference type="EMBL" id="CAUEEQ010045878">
    <property type="protein sequence ID" value="CAJ0958478.1"/>
    <property type="molecule type" value="Genomic_DNA"/>
</dbReference>
<accession>A0ABN9M7Z0</accession>
<evidence type="ECO:0000313" key="2">
    <source>
        <dbReference type="EMBL" id="CAJ0958478.1"/>
    </source>
</evidence>
<name>A0ABN9M7Z0_9NEOB</name>
<feature type="region of interest" description="Disordered" evidence="1">
    <location>
        <begin position="1"/>
        <end position="29"/>
    </location>
</feature>
<organism evidence="2 3">
    <name type="scientific">Ranitomeya imitator</name>
    <name type="common">mimic poison frog</name>
    <dbReference type="NCBI Taxonomy" id="111125"/>
    <lineage>
        <taxon>Eukaryota</taxon>
        <taxon>Metazoa</taxon>
        <taxon>Chordata</taxon>
        <taxon>Craniata</taxon>
        <taxon>Vertebrata</taxon>
        <taxon>Euteleostomi</taxon>
        <taxon>Amphibia</taxon>
        <taxon>Batrachia</taxon>
        <taxon>Anura</taxon>
        <taxon>Neobatrachia</taxon>
        <taxon>Hyloidea</taxon>
        <taxon>Dendrobatidae</taxon>
        <taxon>Dendrobatinae</taxon>
        <taxon>Ranitomeya</taxon>
    </lineage>
</organism>
<reference evidence="2" key="1">
    <citation type="submission" date="2023-07" db="EMBL/GenBank/DDBJ databases">
        <authorList>
            <person name="Stuckert A."/>
        </authorList>
    </citation>
    <scope>NUCLEOTIDE SEQUENCE</scope>
</reference>
<gene>
    <name evidence="2" type="ORF">RIMI_LOCUS16430924</name>
</gene>
<dbReference type="Proteomes" id="UP001176940">
    <property type="component" value="Unassembled WGS sequence"/>
</dbReference>
<keyword evidence="3" id="KW-1185">Reference proteome</keyword>
<evidence type="ECO:0000256" key="1">
    <source>
        <dbReference type="SAM" id="MobiDB-lite"/>
    </source>
</evidence>
<protein>
    <submittedName>
        <fullName evidence="2">Uncharacterized protein</fullName>
    </submittedName>
</protein>
<proteinExistence type="predicted"/>
<evidence type="ECO:0000313" key="3">
    <source>
        <dbReference type="Proteomes" id="UP001176940"/>
    </source>
</evidence>
<sequence>MLKEKETFRPLANVNDTSTDWSKKTPPAKLQNSGPPWKFVMFLWAMLNILLRPSVDLRYVRDSSPVYSMSGGSAYELFNALLMSVASLLANVCFPGLLRCSPSLARSVMEAVPKSACHHPVPRVSVSSSCTPSVSVIILYPECQCHYPVPRVSVSLSCTPSVSVIILYPECQCHYPVPRVSVSLSCTPSVSVIILYPECQCHYPVPISVSVIGSCTPSVSVIILYPECQCHYPVPRVSVSLSCTPSRVLPQDLGVRNSMNLITKLEDLGGLKRS</sequence>